<dbReference type="PANTHER" id="PTHR47642:SF5">
    <property type="entry name" value="ATP-DEPENDENT DNA HELICASE"/>
    <property type="match status" value="1"/>
</dbReference>
<comment type="caution">
    <text evidence="12">The sequence shown here is derived from an EMBL/GenBank/DDBJ whole genome shotgun (WGS) entry which is preliminary data.</text>
</comment>
<sequence>MYLVFDTETTGLPASFSAPLSDGDNWPRLVELAWGIYGKNGQLLSNGQLLVRPDNFVIPSEAVSIHGITTEQATAHGVELREALEKLDVAARECQYVVAHNLEYDLAIVGAELHRLGQQMFGADKQLVCTMRMGSNLEGKRSKPPKLNELHVNLFGEEMTGAHRAEADVTACARCLFALLQRGVALQAPNTPVQPAAPQPKPALPAMDLNNREFQVALDLIENTNRSVFLTGKAGTGKSTFLRHIVANTRKKAIVIAPTGVAALNAGGMTIHKMFSLPLSILQPNDHRIPYFGPQRYTGECLNKARYDLLQAVELVIIDEVSMVRADILDAVDRALRLNSRRLREPFGGKQVLLVGDAYQLPPVLVPADRQLYERFYGTRYFFGARVFAQFPLITVELRKAYRQQDPHFIGLLDRVRTNQADGTDMRELNGRLTDAPRAAGRGITLSTRNKDAEDYNANELTKLTAPLVKFTAVVTGDFAEGDFPTARELVLKCGAQVMFVRNDRSGRWVNGTIGKIVKLEKSIVEVETEQGATYTVEAETWDKFTYGYDEATGRIESKVIGTFTQRPLKLAWALTVHKSQGLTFDAVEINAPGGFFDAGQLYVALSRCRSFEGLQLRTAVAPRDVRVSQEVVALHRGANDEQQIATALEEARPTKLYQRCVKLFNRGDLPGATKAFCEALSLRNDAQKPIFGRLIRHKLQGLLKTKQQLADLTAAHGKLISATQAAAAEQAVRTAQEQGALALVRMELDTAKAQIHEAQKQHKAQQVQWQEEKQQLQQKLTSAELKGASESEKAVRLQMELQQTVQAHLQQVNQLTDTERLKTAEATKNAQKLQERLAQADDLIEALRAEAAKKDSHNKNLEEELKRENSVITRLREDYKKCQALNAKLEADLRQEQLLNRPWWRKLTDSIKSPS</sequence>
<evidence type="ECO:0000313" key="13">
    <source>
        <dbReference type="Proteomes" id="UP000270291"/>
    </source>
</evidence>
<dbReference type="GO" id="GO:0003678">
    <property type="term" value="F:DNA helicase activity"/>
    <property type="evidence" value="ECO:0007669"/>
    <property type="project" value="InterPro"/>
</dbReference>
<evidence type="ECO:0000256" key="4">
    <source>
        <dbReference type="ARBA" id="ARBA00022806"/>
    </source>
</evidence>
<dbReference type="PANTHER" id="PTHR47642">
    <property type="entry name" value="ATP-DEPENDENT DNA HELICASE"/>
    <property type="match status" value="1"/>
</dbReference>
<dbReference type="GO" id="GO:0003676">
    <property type="term" value="F:nucleic acid binding"/>
    <property type="evidence" value="ECO:0007669"/>
    <property type="project" value="InterPro"/>
</dbReference>
<evidence type="ECO:0000256" key="8">
    <source>
        <dbReference type="ARBA" id="ARBA00023235"/>
    </source>
</evidence>
<keyword evidence="2" id="KW-0227">DNA damage</keyword>
<feature type="coiled-coil region" evidence="9">
    <location>
        <begin position="742"/>
        <end position="787"/>
    </location>
</feature>
<keyword evidence="6" id="KW-0238">DNA-binding</keyword>
<dbReference type="SMART" id="SM00479">
    <property type="entry name" value="EXOIII"/>
    <property type="match status" value="1"/>
</dbReference>
<evidence type="ECO:0000256" key="5">
    <source>
        <dbReference type="ARBA" id="ARBA00022840"/>
    </source>
</evidence>
<evidence type="ECO:0000259" key="11">
    <source>
        <dbReference type="SMART" id="SM00479"/>
    </source>
</evidence>
<keyword evidence="13" id="KW-1185">Reference proteome</keyword>
<dbReference type="SUPFAM" id="SSF53098">
    <property type="entry name" value="Ribonuclease H-like"/>
    <property type="match status" value="1"/>
</dbReference>
<dbReference type="InterPro" id="IPR013520">
    <property type="entry name" value="Ribonucl_H"/>
</dbReference>
<keyword evidence="9" id="KW-0175">Coiled coil</keyword>
<keyword evidence="4" id="KW-0347">Helicase</keyword>
<evidence type="ECO:0008006" key="14">
    <source>
        <dbReference type="Google" id="ProtNLM"/>
    </source>
</evidence>
<dbReference type="RefSeq" id="WP_125440478.1">
    <property type="nucleotide sequence ID" value="NZ_RWIU01000010.1"/>
</dbReference>
<dbReference type="InterPro" id="IPR003593">
    <property type="entry name" value="AAA+_ATPase"/>
</dbReference>
<feature type="domain" description="Exonuclease" evidence="11">
    <location>
        <begin position="1"/>
        <end position="185"/>
    </location>
</feature>
<evidence type="ECO:0000256" key="1">
    <source>
        <dbReference type="ARBA" id="ARBA00022741"/>
    </source>
</evidence>
<dbReference type="InterPro" id="IPR012337">
    <property type="entry name" value="RNaseH-like_sf"/>
</dbReference>
<dbReference type="Pfam" id="PF00929">
    <property type="entry name" value="RNase_T"/>
    <property type="match status" value="1"/>
</dbReference>
<keyword evidence="3" id="KW-0378">Hydrolase</keyword>
<evidence type="ECO:0000256" key="7">
    <source>
        <dbReference type="ARBA" id="ARBA00023204"/>
    </source>
</evidence>
<name>A0A428JXT9_9BACT</name>
<dbReference type="SUPFAM" id="SSF52540">
    <property type="entry name" value="P-loop containing nucleoside triphosphate hydrolases"/>
    <property type="match status" value="2"/>
</dbReference>
<feature type="domain" description="AAA+ ATPase" evidence="10">
    <location>
        <begin position="224"/>
        <end position="505"/>
    </location>
</feature>
<evidence type="ECO:0000256" key="9">
    <source>
        <dbReference type="SAM" id="Coils"/>
    </source>
</evidence>
<accession>A0A428JXT9</accession>
<keyword evidence="5" id="KW-0067">ATP-binding</keyword>
<keyword evidence="8" id="KW-0413">Isomerase</keyword>
<dbReference type="AlphaFoldDB" id="A0A428JXT9"/>
<dbReference type="InterPro" id="IPR036397">
    <property type="entry name" value="RNaseH_sf"/>
</dbReference>
<dbReference type="InterPro" id="IPR010285">
    <property type="entry name" value="DNA_helicase_pif1-like_DEAD"/>
</dbReference>
<dbReference type="InterPro" id="IPR049163">
    <property type="entry name" value="Pif1-like_2B_dom"/>
</dbReference>
<dbReference type="Pfam" id="PF05970">
    <property type="entry name" value="PIF1"/>
    <property type="match status" value="1"/>
</dbReference>
<evidence type="ECO:0000313" key="12">
    <source>
        <dbReference type="EMBL" id="RSK38957.1"/>
    </source>
</evidence>
<dbReference type="InterPro" id="IPR027417">
    <property type="entry name" value="P-loop_NTPase"/>
</dbReference>
<feature type="coiled-coil region" evidence="9">
    <location>
        <begin position="824"/>
        <end position="893"/>
    </location>
</feature>
<dbReference type="Proteomes" id="UP000270291">
    <property type="component" value="Unassembled WGS sequence"/>
</dbReference>
<dbReference type="EMBL" id="RWIU01000010">
    <property type="protein sequence ID" value="RSK38957.1"/>
    <property type="molecule type" value="Genomic_DNA"/>
</dbReference>
<evidence type="ECO:0000259" key="10">
    <source>
        <dbReference type="SMART" id="SM00382"/>
    </source>
</evidence>
<dbReference type="CDD" id="cd18809">
    <property type="entry name" value="SF1_C_RecD"/>
    <property type="match status" value="1"/>
</dbReference>
<dbReference type="Gene3D" id="3.40.50.300">
    <property type="entry name" value="P-loop containing nucleotide triphosphate hydrolases"/>
    <property type="match status" value="2"/>
</dbReference>
<dbReference type="FunFam" id="3.40.50.300:FF:001498">
    <property type="entry name" value="ATP-dependent DNA helicase"/>
    <property type="match status" value="1"/>
</dbReference>
<proteinExistence type="predicted"/>
<protein>
    <recommendedName>
        <fullName evidence="14">Exonuclease</fullName>
    </recommendedName>
</protein>
<evidence type="ECO:0000256" key="3">
    <source>
        <dbReference type="ARBA" id="ARBA00022801"/>
    </source>
</evidence>
<dbReference type="CDD" id="cd06127">
    <property type="entry name" value="DEDDh"/>
    <property type="match status" value="1"/>
</dbReference>
<evidence type="ECO:0000256" key="2">
    <source>
        <dbReference type="ARBA" id="ARBA00022763"/>
    </source>
</evidence>
<dbReference type="OrthoDB" id="9763659at2"/>
<gene>
    <name evidence="12" type="ORF">EI293_20770</name>
</gene>
<dbReference type="GO" id="GO:0006281">
    <property type="term" value="P:DNA repair"/>
    <property type="evidence" value="ECO:0007669"/>
    <property type="project" value="InterPro"/>
</dbReference>
<dbReference type="SMART" id="SM00382">
    <property type="entry name" value="AAA"/>
    <property type="match status" value="1"/>
</dbReference>
<keyword evidence="1" id="KW-0547">Nucleotide-binding</keyword>
<keyword evidence="7" id="KW-0234">DNA repair</keyword>
<evidence type="ECO:0000256" key="6">
    <source>
        <dbReference type="ARBA" id="ARBA00023125"/>
    </source>
</evidence>
<dbReference type="Gene3D" id="3.30.420.10">
    <property type="entry name" value="Ribonuclease H-like superfamily/Ribonuclease H"/>
    <property type="match status" value="1"/>
</dbReference>
<dbReference type="Pfam" id="PF21530">
    <property type="entry name" value="Pif1_2B_dom"/>
    <property type="match status" value="1"/>
</dbReference>
<reference evidence="12 13" key="1">
    <citation type="submission" date="2018-12" db="EMBL/GenBank/DDBJ databases">
        <authorList>
            <person name="Feng G."/>
            <person name="Zhu H."/>
        </authorList>
    </citation>
    <scope>NUCLEOTIDE SEQUENCE [LARGE SCALE GENOMIC DNA]</scope>
    <source>
        <strain evidence="12 13">LMG 26000</strain>
    </source>
</reference>
<dbReference type="InterPro" id="IPR051055">
    <property type="entry name" value="PIF1_helicase"/>
</dbReference>
<dbReference type="GO" id="GO:0004527">
    <property type="term" value="F:exonuclease activity"/>
    <property type="evidence" value="ECO:0007669"/>
    <property type="project" value="UniProtKB-ARBA"/>
</dbReference>
<organism evidence="12 13">
    <name type="scientific">Hymenobacter perfusus</name>
    <dbReference type="NCBI Taxonomy" id="1236770"/>
    <lineage>
        <taxon>Bacteria</taxon>
        <taxon>Pseudomonadati</taxon>
        <taxon>Bacteroidota</taxon>
        <taxon>Cytophagia</taxon>
        <taxon>Cytophagales</taxon>
        <taxon>Hymenobacteraceae</taxon>
        <taxon>Hymenobacter</taxon>
    </lineage>
</organism>
<dbReference type="GO" id="GO:0000723">
    <property type="term" value="P:telomere maintenance"/>
    <property type="evidence" value="ECO:0007669"/>
    <property type="project" value="InterPro"/>
</dbReference>